<keyword evidence="2 4" id="KW-0732">Signal</keyword>
<feature type="signal peptide" evidence="4">
    <location>
        <begin position="1"/>
        <end position="24"/>
    </location>
</feature>
<keyword evidence="7" id="KW-1185">Reference proteome</keyword>
<proteinExistence type="inferred from homology"/>
<dbReference type="Pfam" id="PF18209">
    <property type="entry name" value="ESF1"/>
    <property type="match status" value="1"/>
</dbReference>
<evidence type="ECO:0000256" key="4">
    <source>
        <dbReference type="SAM" id="SignalP"/>
    </source>
</evidence>
<name>A0A8T2AX45_9BRAS</name>
<evidence type="ECO:0000256" key="2">
    <source>
        <dbReference type="ARBA" id="ARBA00022729"/>
    </source>
</evidence>
<evidence type="ECO:0000256" key="3">
    <source>
        <dbReference type="ARBA" id="ARBA00023157"/>
    </source>
</evidence>
<gene>
    <name evidence="6" type="ORF">ISN45_Aa03g034230</name>
</gene>
<dbReference type="Proteomes" id="UP000694240">
    <property type="component" value="Chromosome 8"/>
</dbReference>
<evidence type="ECO:0000313" key="6">
    <source>
        <dbReference type="EMBL" id="KAG7579260.1"/>
    </source>
</evidence>
<comment type="caution">
    <text evidence="6">The sequence shown here is derived from an EMBL/GenBank/DDBJ whole genome shotgun (WGS) entry which is preliminary data.</text>
</comment>
<evidence type="ECO:0000259" key="5">
    <source>
        <dbReference type="Pfam" id="PF18209"/>
    </source>
</evidence>
<feature type="domain" description="Embryo surrounding factor 1 brassicaceae" evidence="5">
    <location>
        <begin position="36"/>
        <end position="88"/>
    </location>
</feature>
<evidence type="ECO:0000313" key="7">
    <source>
        <dbReference type="Proteomes" id="UP000694240"/>
    </source>
</evidence>
<organism evidence="6 7">
    <name type="scientific">Arabidopsis thaliana x Arabidopsis arenosa</name>
    <dbReference type="NCBI Taxonomy" id="1240361"/>
    <lineage>
        <taxon>Eukaryota</taxon>
        <taxon>Viridiplantae</taxon>
        <taxon>Streptophyta</taxon>
        <taxon>Embryophyta</taxon>
        <taxon>Tracheophyta</taxon>
        <taxon>Spermatophyta</taxon>
        <taxon>Magnoliopsida</taxon>
        <taxon>eudicotyledons</taxon>
        <taxon>Gunneridae</taxon>
        <taxon>Pentapetalae</taxon>
        <taxon>rosids</taxon>
        <taxon>malvids</taxon>
        <taxon>Brassicales</taxon>
        <taxon>Brassicaceae</taxon>
        <taxon>Camelineae</taxon>
        <taxon>Arabidopsis</taxon>
    </lineage>
</organism>
<dbReference type="InterPro" id="IPR041608">
    <property type="entry name" value="ESF1_brassicaceae"/>
</dbReference>
<feature type="chain" id="PRO_5035854261" description="Embryo surrounding factor 1 brassicaceae domain-containing protein" evidence="4">
    <location>
        <begin position="25"/>
        <end position="92"/>
    </location>
</feature>
<dbReference type="GO" id="GO:0010098">
    <property type="term" value="P:suspensor development"/>
    <property type="evidence" value="ECO:0007669"/>
    <property type="project" value="InterPro"/>
</dbReference>
<keyword evidence="3" id="KW-1015">Disulfide bond</keyword>
<reference evidence="6 7" key="1">
    <citation type="submission" date="2020-12" db="EMBL/GenBank/DDBJ databases">
        <title>Concerted genomic and epigenomic changes stabilize Arabidopsis allopolyploids.</title>
        <authorList>
            <person name="Chen Z."/>
        </authorList>
    </citation>
    <scope>NUCLEOTIDE SEQUENCE [LARGE SCALE GENOMIC DNA]</scope>
    <source>
        <strain evidence="6">Allo738</strain>
        <tissue evidence="6">Leaf</tissue>
    </source>
</reference>
<comment type="similarity">
    <text evidence="1">Belongs to the MEG family.</text>
</comment>
<dbReference type="AlphaFoldDB" id="A0A8T2AX45"/>
<accession>A0A8T2AX45</accession>
<sequence>MKSSHIVLLCIVMFSIFSLHECGSTNVGKIERSMHDIFKPPCHKSICELITKKECWCCFGPEARQNTCWAYPDYPNAKELCSTECARSFKNL</sequence>
<dbReference type="EMBL" id="JAEFBK010000008">
    <property type="protein sequence ID" value="KAG7579260.1"/>
    <property type="molecule type" value="Genomic_DNA"/>
</dbReference>
<evidence type="ECO:0000256" key="1">
    <source>
        <dbReference type="ARBA" id="ARBA00010149"/>
    </source>
</evidence>
<protein>
    <recommendedName>
        <fullName evidence="5">Embryo surrounding factor 1 brassicaceae domain-containing protein</fullName>
    </recommendedName>
</protein>